<feature type="compositionally biased region" description="Basic and acidic residues" evidence="1">
    <location>
        <begin position="211"/>
        <end position="221"/>
    </location>
</feature>
<dbReference type="Proteomes" id="UP001152797">
    <property type="component" value="Unassembled WGS sequence"/>
</dbReference>
<comment type="caution">
    <text evidence="2">The sequence shown here is derived from an EMBL/GenBank/DDBJ whole genome shotgun (WGS) entry which is preliminary data.</text>
</comment>
<feature type="region of interest" description="Disordered" evidence="1">
    <location>
        <begin position="275"/>
        <end position="300"/>
    </location>
</feature>
<dbReference type="EMBL" id="CAMXCT030002668">
    <property type="protein sequence ID" value="CAL4786979.1"/>
    <property type="molecule type" value="Genomic_DNA"/>
</dbReference>
<dbReference type="AlphaFoldDB" id="A0A9P1G733"/>
<organism evidence="2">
    <name type="scientific">Cladocopium goreaui</name>
    <dbReference type="NCBI Taxonomy" id="2562237"/>
    <lineage>
        <taxon>Eukaryota</taxon>
        <taxon>Sar</taxon>
        <taxon>Alveolata</taxon>
        <taxon>Dinophyceae</taxon>
        <taxon>Suessiales</taxon>
        <taxon>Symbiodiniaceae</taxon>
        <taxon>Cladocopium</taxon>
    </lineage>
</organism>
<reference evidence="3 4" key="2">
    <citation type="submission" date="2024-05" db="EMBL/GenBank/DDBJ databases">
        <authorList>
            <person name="Chen Y."/>
            <person name="Shah S."/>
            <person name="Dougan E. K."/>
            <person name="Thang M."/>
            <person name="Chan C."/>
        </authorList>
    </citation>
    <scope>NUCLEOTIDE SEQUENCE [LARGE SCALE GENOMIC DNA]</scope>
</reference>
<evidence type="ECO:0000313" key="2">
    <source>
        <dbReference type="EMBL" id="CAI3999667.1"/>
    </source>
</evidence>
<evidence type="ECO:0000313" key="3">
    <source>
        <dbReference type="EMBL" id="CAL4786979.1"/>
    </source>
</evidence>
<reference evidence="2" key="1">
    <citation type="submission" date="2022-10" db="EMBL/GenBank/DDBJ databases">
        <authorList>
            <person name="Chen Y."/>
            <person name="Dougan E. K."/>
            <person name="Chan C."/>
            <person name="Rhodes N."/>
            <person name="Thang M."/>
        </authorList>
    </citation>
    <scope>NUCLEOTIDE SEQUENCE</scope>
</reference>
<sequence>MATRLTYSLVGDSSLYTKKRNGDKCRVSGALRHHYALNVREKIFCGGGLEEILNHLERKHADVDVIGISYFGNDYIDEPMDEREHYYLWQRLFRVVRQKAWHRAVFFVGGYAAKYRCSPIYDRSMDLVRKWVREAGFEVVAGHQEVRQWQLHSDKLHFARDHLEELTEFWHDLLTGASEGRSKRARESERSRSRSWNRSRPGSHVKRAKRQEHSNHAEPSHLRWKRPCNMWDTAEDEHRHKLETYFQEWEHHARQAGRCPEDRGWFRQDKWRSWDQGSRDWGSRPSSLVLTPNEPHRHRY</sequence>
<evidence type="ECO:0000256" key="1">
    <source>
        <dbReference type="SAM" id="MobiDB-lite"/>
    </source>
</evidence>
<feature type="compositionally biased region" description="Basic residues" evidence="1">
    <location>
        <begin position="193"/>
        <end position="210"/>
    </location>
</feature>
<gene>
    <name evidence="2" type="ORF">C1SCF055_LOCUS25845</name>
</gene>
<dbReference type="EMBL" id="CAMXCT010002668">
    <property type="protein sequence ID" value="CAI3999667.1"/>
    <property type="molecule type" value="Genomic_DNA"/>
</dbReference>
<dbReference type="OrthoDB" id="449411at2759"/>
<keyword evidence="4" id="KW-1185">Reference proteome</keyword>
<accession>A0A9P1G733</accession>
<feature type="compositionally biased region" description="Basic and acidic residues" evidence="1">
    <location>
        <begin position="181"/>
        <end position="192"/>
    </location>
</feature>
<protein>
    <submittedName>
        <fullName evidence="3">Ammonium transporter AmtB-like domain-containing protein</fullName>
    </submittedName>
</protein>
<name>A0A9P1G733_9DINO</name>
<feature type="region of interest" description="Disordered" evidence="1">
    <location>
        <begin position="181"/>
        <end position="221"/>
    </location>
</feature>
<proteinExistence type="predicted"/>
<evidence type="ECO:0000313" key="4">
    <source>
        <dbReference type="Proteomes" id="UP001152797"/>
    </source>
</evidence>
<dbReference type="EMBL" id="CAMXCT020002668">
    <property type="protein sequence ID" value="CAL1153042.1"/>
    <property type="molecule type" value="Genomic_DNA"/>
</dbReference>